<evidence type="ECO:0000256" key="2">
    <source>
        <dbReference type="ARBA" id="ARBA00022722"/>
    </source>
</evidence>
<comment type="similarity">
    <text evidence="6">Belongs to the RnpA family.</text>
</comment>
<proteinExistence type="inferred from homology"/>
<evidence type="ECO:0000313" key="8">
    <source>
        <dbReference type="Proteomes" id="UP000231282"/>
    </source>
</evidence>
<evidence type="ECO:0000256" key="1">
    <source>
        <dbReference type="ARBA" id="ARBA00022694"/>
    </source>
</evidence>
<gene>
    <name evidence="6" type="primary">rnpA</name>
    <name evidence="7" type="ORF">COT63_00905</name>
</gene>
<dbReference type="AlphaFoldDB" id="A0A2H0WTK7"/>
<evidence type="ECO:0000256" key="6">
    <source>
        <dbReference type="HAMAP-Rule" id="MF_00227"/>
    </source>
</evidence>
<dbReference type="SUPFAM" id="SSF54211">
    <property type="entry name" value="Ribosomal protein S5 domain 2-like"/>
    <property type="match status" value="1"/>
</dbReference>
<evidence type="ECO:0000256" key="3">
    <source>
        <dbReference type="ARBA" id="ARBA00022759"/>
    </source>
</evidence>
<dbReference type="GO" id="GO:0000049">
    <property type="term" value="F:tRNA binding"/>
    <property type="evidence" value="ECO:0007669"/>
    <property type="project" value="UniProtKB-UniRule"/>
</dbReference>
<protein>
    <recommendedName>
        <fullName evidence="6">Ribonuclease P protein component</fullName>
        <shortName evidence="6">RNase P protein</shortName>
        <shortName evidence="6">RNaseP protein</shortName>
        <ecNumber evidence="6">3.1.26.5</ecNumber>
    </recommendedName>
    <alternativeName>
        <fullName evidence="6">Protein C5</fullName>
    </alternativeName>
</protein>
<name>A0A2H0WTK7_9BACT</name>
<keyword evidence="3 6" id="KW-0255">Endonuclease</keyword>
<evidence type="ECO:0000256" key="4">
    <source>
        <dbReference type="ARBA" id="ARBA00022801"/>
    </source>
</evidence>
<comment type="catalytic activity">
    <reaction evidence="6">
        <text>Endonucleolytic cleavage of RNA, removing 5'-extranucleotides from tRNA precursor.</text>
        <dbReference type="EC" id="3.1.26.5"/>
    </reaction>
</comment>
<keyword evidence="5 6" id="KW-0694">RNA-binding</keyword>
<comment type="function">
    <text evidence="6">RNaseP catalyzes the removal of the 5'-leader sequence from pre-tRNA to produce the mature 5'-terminus. It can also cleave other RNA substrates such as 4.5S RNA. The protein component plays an auxiliary but essential role in vivo by binding to the 5'-leader sequence and broadening the substrate specificity of the ribozyme.</text>
</comment>
<dbReference type="GO" id="GO:0030677">
    <property type="term" value="C:ribonuclease P complex"/>
    <property type="evidence" value="ECO:0007669"/>
    <property type="project" value="TreeGrafter"/>
</dbReference>
<dbReference type="InterPro" id="IPR000100">
    <property type="entry name" value="RNase_P"/>
</dbReference>
<sequence length="124" mass="14157">MFTKKRRLTKKEIEEVKDKGSLLGTPFFSLLYFKPKGDGLTLSKFAFVLSKKVSKKAIERNRTKRILAGSVRSLIKEIQEGYLVLFLVKKRAIGENKQVILETIADVFLRIGLLKNEEDNANPD</sequence>
<dbReference type="GO" id="GO:0004526">
    <property type="term" value="F:ribonuclease P activity"/>
    <property type="evidence" value="ECO:0007669"/>
    <property type="project" value="UniProtKB-UniRule"/>
</dbReference>
<dbReference type="EMBL" id="PEZH01000016">
    <property type="protein sequence ID" value="PIS15249.1"/>
    <property type="molecule type" value="Genomic_DNA"/>
</dbReference>
<evidence type="ECO:0000313" key="7">
    <source>
        <dbReference type="EMBL" id="PIS15249.1"/>
    </source>
</evidence>
<evidence type="ECO:0000256" key="5">
    <source>
        <dbReference type="ARBA" id="ARBA00022884"/>
    </source>
</evidence>
<comment type="subunit">
    <text evidence="6">Consists of a catalytic RNA component (M1 or rnpB) and a protein subunit.</text>
</comment>
<keyword evidence="2 6" id="KW-0540">Nuclease</keyword>
<dbReference type="Proteomes" id="UP000231282">
    <property type="component" value="Unassembled WGS sequence"/>
</dbReference>
<dbReference type="GO" id="GO:0042781">
    <property type="term" value="F:3'-tRNA processing endoribonuclease activity"/>
    <property type="evidence" value="ECO:0007669"/>
    <property type="project" value="TreeGrafter"/>
</dbReference>
<organism evidence="7 8">
    <name type="scientific">Candidatus Shapirobacteria bacterium CG09_land_8_20_14_0_10_38_17</name>
    <dbReference type="NCBI Taxonomy" id="1974884"/>
    <lineage>
        <taxon>Bacteria</taxon>
        <taxon>Candidatus Shapironibacteriota</taxon>
    </lineage>
</organism>
<comment type="caution">
    <text evidence="7">The sequence shown here is derived from an EMBL/GenBank/DDBJ whole genome shotgun (WGS) entry which is preliminary data.</text>
</comment>
<accession>A0A2H0WTK7</accession>
<dbReference type="PANTHER" id="PTHR33992:SF1">
    <property type="entry name" value="RIBONUCLEASE P PROTEIN COMPONENT"/>
    <property type="match status" value="1"/>
</dbReference>
<dbReference type="InterPro" id="IPR014721">
    <property type="entry name" value="Ribsml_uS5_D2-typ_fold_subgr"/>
</dbReference>
<dbReference type="EC" id="3.1.26.5" evidence="6"/>
<keyword evidence="1 6" id="KW-0819">tRNA processing</keyword>
<keyword evidence="4 6" id="KW-0378">Hydrolase</keyword>
<dbReference type="GO" id="GO:0001682">
    <property type="term" value="P:tRNA 5'-leader removal"/>
    <property type="evidence" value="ECO:0007669"/>
    <property type="project" value="UniProtKB-UniRule"/>
</dbReference>
<dbReference type="HAMAP" id="MF_00227">
    <property type="entry name" value="RNase_P"/>
    <property type="match status" value="1"/>
</dbReference>
<dbReference type="Gene3D" id="3.30.230.10">
    <property type="match status" value="1"/>
</dbReference>
<dbReference type="Pfam" id="PF00825">
    <property type="entry name" value="Ribonuclease_P"/>
    <property type="match status" value="1"/>
</dbReference>
<reference evidence="8" key="1">
    <citation type="submission" date="2017-09" db="EMBL/GenBank/DDBJ databases">
        <title>Depth-based differentiation of microbial function through sediment-hosted aquifers and enrichment of novel symbionts in the deep terrestrial subsurface.</title>
        <authorList>
            <person name="Probst A.J."/>
            <person name="Ladd B."/>
            <person name="Jarett J.K."/>
            <person name="Geller-Mcgrath D.E."/>
            <person name="Sieber C.M.K."/>
            <person name="Emerson J.B."/>
            <person name="Anantharaman K."/>
            <person name="Thomas B.C."/>
            <person name="Malmstrom R."/>
            <person name="Stieglmeier M."/>
            <person name="Klingl A."/>
            <person name="Woyke T."/>
            <person name="Ryan C.M."/>
            <person name="Banfield J.F."/>
        </authorList>
    </citation>
    <scope>NUCLEOTIDE SEQUENCE [LARGE SCALE GENOMIC DNA]</scope>
</reference>
<dbReference type="InterPro" id="IPR020568">
    <property type="entry name" value="Ribosomal_Su5_D2-typ_SF"/>
</dbReference>
<dbReference type="PANTHER" id="PTHR33992">
    <property type="entry name" value="RIBONUCLEASE P PROTEIN COMPONENT"/>
    <property type="match status" value="1"/>
</dbReference>